<dbReference type="AlphaFoldDB" id="A0A7U6JI40"/>
<accession>A0A7U6JI40</accession>
<dbReference type="KEGG" id="tbn:TBH_C1472"/>
<dbReference type="RefSeq" id="WP_041067159.1">
    <property type="nucleotide sequence ID" value="NZ_AP012273.1"/>
</dbReference>
<dbReference type="GO" id="GO:0003677">
    <property type="term" value="F:DNA binding"/>
    <property type="evidence" value="ECO:0007669"/>
    <property type="project" value="InterPro"/>
</dbReference>
<dbReference type="InterPro" id="IPR010982">
    <property type="entry name" value="Lambda_DNA-bd_dom_sf"/>
</dbReference>
<dbReference type="Gene3D" id="1.10.260.40">
    <property type="entry name" value="lambda repressor-like DNA-binding domains"/>
    <property type="match status" value="1"/>
</dbReference>
<keyword evidence="2" id="KW-1185">Reference proteome</keyword>
<dbReference type="EMBL" id="AP012273">
    <property type="protein sequence ID" value="BAO44393.1"/>
    <property type="molecule type" value="Genomic_DNA"/>
</dbReference>
<reference evidence="1 2" key="1">
    <citation type="journal article" date="2014" name="PLoS ONE">
        <title>Physiological and genomic features of a novel sulfur-oxidizing gammaproteobacterium belonging to a previously uncultivated symbiotic lineage isolated from a hydrothermal vent.</title>
        <authorList>
            <person name="Nunoura T."/>
            <person name="Takaki Y."/>
            <person name="Kazama H."/>
            <person name="Kakuta J."/>
            <person name="Shimamura S."/>
            <person name="Makita H."/>
            <person name="Hirai M."/>
            <person name="Miyazaki M."/>
            <person name="Takai K."/>
        </authorList>
    </citation>
    <scope>NUCLEOTIDE SEQUENCE [LARGE SCALE GENOMIC DNA]</scope>
    <source>
        <strain evidence="1 2">Hiromi1</strain>
    </source>
</reference>
<dbReference type="OrthoDB" id="5772977at2"/>
<dbReference type="Proteomes" id="UP000031631">
    <property type="component" value="Chromosome"/>
</dbReference>
<proteinExistence type="predicted"/>
<sequence>MGTSEPFGPFRKDTWVDNLSSLHELQHRAKLTNEQAALLCGVTVRTWRRWKKDNSAQPAALRLMAILAGHVPWSGWDGWEMHNGYLFPPGFSRNGILPGHLLAIHYERQLLSLLKDELRQLRAEKRESASAASARPQLFLIK</sequence>
<gene>
    <name evidence="1" type="ORF">TBH_C1472</name>
</gene>
<organism evidence="1 2">
    <name type="scientific">Thiolapillus brandeum</name>
    <dbReference type="NCBI Taxonomy" id="1076588"/>
    <lineage>
        <taxon>Bacteria</taxon>
        <taxon>Pseudomonadati</taxon>
        <taxon>Pseudomonadota</taxon>
        <taxon>Gammaproteobacteria</taxon>
        <taxon>Chromatiales</taxon>
        <taxon>Sedimenticolaceae</taxon>
        <taxon>Thiolapillus</taxon>
    </lineage>
</organism>
<evidence type="ECO:0000313" key="1">
    <source>
        <dbReference type="EMBL" id="BAO44393.1"/>
    </source>
</evidence>
<evidence type="ECO:0000313" key="2">
    <source>
        <dbReference type="Proteomes" id="UP000031631"/>
    </source>
</evidence>
<protein>
    <submittedName>
        <fullName evidence="1">Uncharacterized protein</fullName>
    </submittedName>
</protein>
<name>A0A7U6JI40_9GAMM</name>